<dbReference type="OrthoDB" id="6435093at2759"/>
<dbReference type="Proteomes" id="UP000887013">
    <property type="component" value="Unassembled WGS sequence"/>
</dbReference>
<dbReference type="AlphaFoldDB" id="A0A8X6N5H8"/>
<accession>A0A8X6N5H8</accession>
<dbReference type="EMBL" id="BMAW01100428">
    <property type="protein sequence ID" value="GFS94859.1"/>
    <property type="molecule type" value="Genomic_DNA"/>
</dbReference>
<name>A0A8X6N5H8_NEPPI</name>
<comment type="caution">
    <text evidence="1">The sequence shown here is derived from an EMBL/GenBank/DDBJ whole genome shotgun (WGS) entry which is preliminary data.</text>
</comment>
<organism evidence="1 2">
    <name type="scientific">Nephila pilipes</name>
    <name type="common">Giant wood spider</name>
    <name type="synonym">Nephila maculata</name>
    <dbReference type="NCBI Taxonomy" id="299642"/>
    <lineage>
        <taxon>Eukaryota</taxon>
        <taxon>Metazoa</taxon>
        <taxon>Ecdysozoa</taxon>
        <taxon>Arthropoda</taxon>
        <taxon>Chelicerata</taxon>
        <taxon>Arachnida</taxon>
        <taxon>Araneae</taxon>
        <taxon>Araneomorphae</taxon>
        <taxon>Entelegynae</taxon>
        <taxon>Araneoidea</taxon>
        <taxon>Nephilidae</taxon>
        <taxon>Nephila</taxon>
    </lineage>
</organism>
<evidence type="ECO:0000313" key="2">
    <source>
        <dbReference type="Proteomes" id="UP000887013"/>
    </source>
</evidence>
<evidence type="ECO:0000313" key="1">
    <source>
        <dbReference type="EMBL" id="GFS94859.1"/>
    </source>
</evidence>
<sequence length="88" mass="10037">MPDDASIDSDTSKPSVISDYSKIKGGVDIVDKLRGIYTVARRTLGWPMQRRFIPSLMRSSKNIIKRQFNELEAIGPGKTPRKKRWCNL</sequence>
<keyword evidence="2" id="KW-1185">Reference proteome</keyword>
<proteinExistence type="predicted"/>
<protein>
    <submittedName>
        <fullName evidence="1">Uncharacterized protein</fullName>
    </submittedName>
</protein>
<reference evidence="1" key="1">
    <citation type="submission" date="2020-08" db="EMBL/GenBank/DDBJ databases">
        <title>Multicomponent nature underlies the extraordinary mechanical properties of spider dragline silk.</title>
        <authorList>
            <person name="Kono N."/>
            <person name="Nakamura H."/>
            <person name="Mori M."/>
            <person name="Yoshida Y."/>
            <person name="Ohtoshi R."/>
            <person name="Malay A.D."/>
            <person name="Moran D.A.P."/>
            <person name="Tomita M."/>
            <person name="Numata K."/>
            <person name="Arakawa K."/>
        </authorList>
    </citation>
    <scope>NUCLEOTIDE SEQUENCE</scope>
</reference>
<gene>
    <name evidence="1" type="ORF">NPIL_104911</name>
</gene>